<dbReference type="InterPro" id="IPR003347">
    <property type="entry name" value="JmjC_dom"/>
</dbReference>
<dbReference type="Gene3D" id="2.60.120.650">
    <property type="entry name" value="Cupin"/>
    <property type="match status" value="1"/>
</dbReference>
<evidence type="ECO:0000256" key="3">
    <source>
        <dbReference type="ARBA" id="ARBA00023004"/>
    </source>
</evidence>
<dbReference type="PROSITE" id="PS51184">
    <property type="entry name" value="JMJC"/>
    <property type="match status" value="1"/>
</dbReference>
<gene>
    <name evidence="5" type="ORF">M5W27_00535</name>
</gene>
<accession>A0ABT4EWX7</accession>
<sequence length="330" mass="37742">MKITKGNILDDVLNEMNSDEFLNEYWPNHFLHNKGSIERFFSVPGIENISSLENILKIYKNPVMVVGDAIIEETGGILNKFLVPPEEAMSWYEKGAALEFDFTDIFIPELRESISKLKSLLGLPEGTMAKAVLYAAKESAGFSAHFDAYCNFIFQLKGKKKWKLAENFNTINPLQHYELIEAPHLPDPLKSYWNGEFPDENLSNGTELILDAGSFLFLPRGCWHSTSSSEETIALNFTFGQPAWLDLILIELRNRLIQKDEWRELVNIDLLDENERKKVEEKLKSMINNLPNDFKGISVGDILARKKDDLDVYQSTQLVVRQLMSIKDGF</sequence>
<evidence type="ECO:0000313" key="6">
    <source>
        <dbReference type="Proteomes" id="UP001527057"/>
    </source>
</evidence>
<feature type="domain" description="JmjC" evidence="4">
    <location>
        <begin position="96"/>
        <end position="256"/>
    </location>
</feature>
<dbReference type="RefSeq" id="WP_197226703.1">
    <property type="nucleotide sequence ID" value="NZ_JAMDMH010000003.1"/>
</dbReference>
<protein>
    <submittedName>
        <fullName evidence="5">Cupin-like domain-containing protein</fullName>
    </submittedName>
</protein>
<comment type="cofactor">
    <cofactor evidence="1">
        <name>Fe(2+)</name>
        <dbReference type="ChEBI" id="CHEBI:29033"/>
    </cofactor>
</comment>
<keyword evidence="3" id="KW-0408">Iron</keyword>
<evidence type="ECO:0000313" key="5">
    <source>
        <dbReference type="EMBL" id="MCY9574319.1"/>
    </source>
</evidence>
<evidence type="ECO:0000256" key="1">
    <source>
        <dbReference type="ARBA" id="ARBA00001954"/>
    </source>
</evidence>
<keyword evidence="2" id="KW-0479">Metal-binding</keyword>
<dbReference type="SUPFAM" id="SSF51197">
    <property type="entry name" value="Clavaminate synthase-like"/>
    <property type="match status" value="1"/>
</dbReference>
<name>A0ABT4EWX7_9BACI</name>
<keyword evidence="6" id="KW-1185">Reference proteome</keyword>
<dbReference type="PANTHER" id="PTHR13096">
    <property type="entry name" value="MINA53 MYC INDUCED NUCLEAR ANTIGEN"/>
    <property type="match status" value="1"/>
</dbReference>
<dbReference type="SMART" id="SM00558">
    <property type="entry name" value="JmjC"/>
    <property type="match status" value="1"/>
</dbReference>
<proteinExistence type="predicted"/>
<evidence type="ECO:0000259" key="4">
    <source>
        <dbReference type="PROSITE" id="PS51184"/>
    </source>
</evidence>
<reference evidence="5 6" key="1">
    <citation type="submission" date="2022-05" db="EMBL/GenBank/DDBJ databases">
        <title>Genome Sequencing of Bee-Associated Microbes.</title>
        <authorList>
            <person name="Dunlap C."/>
        </authorList>
    </citation>
    <scope>NUCLEOTIDE SEQUENCE [LARGE SCALE GENOMIC DNA]</scope>
    <source>
        <strain evidence="5 6">CBP-1093</strain>
    </source>
</reference>
<dbReference type="InterPro" id="IPR039994">
    <property type="entry name" value="NO66-like"/>
</dbReference>
<dbReference type="PANTHER" id="PTHR13096:SF8">
    <property type="entry name" value="RIBOSOMAL OXYGENASE 1"/>
    <property type="match status" value="1"/>
</dbReference>
<dbReference type="EMBL" id="JAMDMH010000003">
    <property type="protein sequence ID" value="MCY9574319.1"/>
    <property type="molecule type" value="Genomic_DNA"/>
</dbReference>
<evidence type="ECO:0000256" key="2">
    <source>
        <dbReference type="ARBA" id="ARBA00022723"/>
    </source>
</evidence>
<dbReference type="Gene3D" id="6.10.280.40">
    <property type="match status" value="1"/>
</dbReference>
<dbReference type="Pfam" id="PF08007">
    <property type="entry name" value="JmjC_2"/>
    <property type="match status" value="1"/>
</dbReference>
<dbReference type="Proteomes" id="UP001527057">
    <property type="component" value="Unassembled WGS sequence"/>
</dbReference>
<comment type="caution">
    <text evidence="5">The sequence shown here is derived from an EMBL/GenBank/DDBJ whole genome shotgun (WGS) entry which is preliminary data.</text>
</comment>
<organism evidence="5 6">
    <name type="scientific">Bacillus xiamenensis</name>
    <dbReference type="NCBI Taxonomy" id="1178537"/>
    <lineage>
        <taxon>Bacteria</taxon>
        <taxon>Bacillati</taxon>
        <taxon>Bacillota</taxon>
        <taxon>Bacilli</taxon>
        <taxon>Bacillales</taxon>
        <taxon>Bacillaceae</taxon>
        <taxon>Bacillus</taxon>
    </lineage>
</organism>